<reference evidence="1" key="2">
    <citation type="journal article" date="2015" name="Fish Shellfish Immunol.">
        <title>Early steps in the European eel (Anguilla anguilla)-Vibrio vulnificus interaction in the gills: Role of the RtxA13 toxin.</title>
        <authorList>
            <person name="Callol A."/>
            <person name="Pajuelo D."/>
            <person name="Ebbesson L."/>
            <person name="Teles M."/>
            <person name="MacKenzie S."/>
            <person name="Amaro C."/>
        </authorList>
    </citation>
    <scope>NUCLEOTIDE SEQUENCE</scope>
</reference>
<sequence>MHLMCKIYLFNSYKLRLTSWVLSCIQVLKQVKGIFHSGITQVIMWSLPVAFA</sequence>
<name>A0A0E9XGM0_ANGAN</name>
<proteinExistence type="predicted"/>
<accession>A0A0E9XGM0</accession>
<evidence type="ECO:0000313" key="1">
    <source>
        <dbReference type="EMBL" id="JAI00829.1"/>
    </source>
</evidence>
<organism evidence="1">
    <name type="scientific">Anguilla anguilla</name>
    <name type="common">European freshwater eel</name>
    <name type="synonym">Muraena anguilla</name>
    <dbReference type="NCBI Taxonomy" id="7936"/>
    <lineage>
        <taxon>Eukaryota</taxon>
        <taxon>Metazoa</taxon>
        <taxon>Chordata</taxon>
        <taxon>Craniata</taxon>
        <taxon>Vertebrata</taxon>
        <taxon>Euteleostomi</taxon>
        <taxon>Actinopterygii</taxon>
        <taxon>Neopterygii</taxon>
        <taxon>Teleostei</taxon>
        <taxon>Anguilliformes</taxon>
        <taxon>Anguillidae</taxon>
        <taxon>Anguilla</taxon>
    </lineage>
</organism>
<protein>
    <submittedName>
        <fullName evidence="1">Uncharacterized protein</fullName>
    </submittedName>
</protein>
<dbReference type="AlphaFoldDB" id="A0A0E9XGM0"/>
<reference evidence="1" key="1">
    <citation type="submission" date="2014-11" db="EMBL/GenBank/DDBJ databases">
        <authorList>
            <person name="Amaro Gonzalez C."/>
        </authorList>
    </citation>
    <scope>NUCLEOTIDE SEQUENCE</scope>
</reference>
<dbReference type="EMBL" id="GBXM01007749">
    <property type="protein sequence ID" value="JAI00829.1"/>
    <property type="molecule type" value="Transcribed_RNA"/>
</dbReference>